<accession>A0A8T9STP6</accession>
<evidence type="ECO:0000259" key="4">
    <source>
        <dbReference type="SMART" id="SM01008"/>
    </source>
</evidence>
<proteinExistence type="predicted"/>
<dbReference type="SUPFAM" id="SSF54665">
    <property type="entry name" value="CO dehydrogenase molybdoprotein N-domain-like"/>
    <property type="match status" value="1"/>
</dbReference>
<gene>
    <name evidence="5" type="ORF">MUN82_11590</name>
</gene>
<dbReference type="Pfam" id="PF02738">
    <property type="entry name" value="MoCoBD_1"/>
    <property type="match status" value="1"/>
</dbReference>
<evidence type="ECO:0000256" key="2">
    <source>
        <dbReference type="ARBA" id="ARBA00023002"/>
    </source>
</evidence>
<dbReference type="InterPro" id="IPR000674">
    <property type="entry name" value="Ald_Oxase/Xan_DH_a/b"/>
</dbReference>
<dbReference type="RefSeq" id="WP_245090377.1">
    <property type="nucleotide sequence ID" value="NZ_CP095053.1"/>
</dbReference>
<feature type="region of interest" description="Disordered" evidence="3">
    <location>
        <begin position="614"/>
        <end position="643"/>
    </location>
</feature>
<dbReference type="GO" id="GO:0005506">
    <property type="term" value="F:iron ion binding"/>
    <property type="evidence" value="ECO:0007669"/>
    <property type="project" value="InterPro"/>
</dbReference>
<dbReference type="InterPro" id="IPR046867">
    <property type="entry name" value="AldOxase/xan_DH_MoCoBD2"/>
</dbReference>
<evidence type="ECO:0000256" key="3">
    <source>
        <dbReference type="SAM" id="MobiDB-lite"/>
    </source>
</evidence>
<dbReference type="Gene3D" id="3.30.365.10">
    <property type="entry name" value="Aldehyde oxidase/xanthine dehydrogenase, molybdopterin binding domain"/>
    <property type="match status" value="4"/>
</dbReference>
<name>A0A8T9STP6_9BACT</name>
<sequence length="791" mass="85569">METNFFEPTLPPTNVVGKPMDRVDGRAKVMGTARYSAEYPVNGLVHGVLKTSDIAKGKITSIDTTAAAKEPGVISIFTYQNIPKPAKVPSALKEEKKWQAAQSYLPMQDAEIHYAGEPVAVVVADTLERATQAAALIKVSYQVEKPIDSYQDPKADLFDPQKIQNGKTDGRKVRGNPEQAYASAPVKHEATYVHAINHHNPMEPAATTAVWEGSDRLTVYESTQNITMSQGSLANLLGIPRDQVRVVTHHLGGGFGCKGSFWPHTILTVLAARAVNRPLRLVLTRPQMYTSVGHREDQEQTLKIGATQEGKLLSLIHEKKSTTSPWDNYAESNSKVVNMLYACPNFSARYELARANVMTAVWMRAPGEAPGSFALESSMDDLAHQLNIDPLQFRLLNYADKDYSDKGKPWSSKSLKECYTRGAELFGWNKRNSKPGQTRRGNKLVGMGMATATYPVHSAQGTARVRLFADGHAVVQSGATDLGTGTWTVMTQVGADALGLPPEKVRFELGDTRLPTAPGSGGSQAAGTVSSSIMAAAEDLWKKVIDMAVGDKKSPLYKAKPTDVKVELGRMFLKKNPKKGETLVAALSRSGMTDMEGMAMGKYGAGYEEKHFAGAGGAAASPEEPGGKNEKGEEEKPSGHSMHSFGAHFCEVEVDPDLGTIRVTRWVGVHGVGQVLNLKTATSQLYGGAIFGIGSALMEETFRDPNYARYTNHNLAEYHIPVNADIPDMQIEFVPEKDPYINALGVKGIGEIGIVGVAAAVANAVYNATGKRMRSLPITPDKMLEALRTTA</sequence>
<organism evidence="5 6">
    <name type="scientific">Hymenobacter aerilatus</name>
    <dbReference type="NCBI Taxonomy" id="2932251"/>
    <lineage>
        <taxon>Bacteria</taxon>
        <taxon>Pseudomonadati</taxon>
        <taxon>Bacteroidota</taxon>
        <taxon>Cytophagia</taxon>
        <taxon>Cytophagales</taxon>
        <taxon>Hymenobacteraceae</taxon>
        <taxon>Hymenobacter</taxon>
    </lineage>
</organism>
<dbReference type="InterPro" id="IPR016208">
    <property type="entry name" value="Ald_Oxase/xanthine_DH-like"/>
</dbReference>
<dbReference type="InterPro" id="IPR036856">
    <property type="entry name" value="Ald_Oxase/Xan_DH_a/b_sf"/>
</dbReference>
<dbReference type="EMBL" id="CP095053">
    <property type="protein sequence ID" value="UOR03590.1"/>
    <property type="molecule type" value="Genomic_DNA"/>
</dbReference>
<feature type="domain" description="Aldehyde oxidase/xanthine dehydrogenase a/b hammerhead" evidence="4">
    <location>
        <begin position="30"/>
        <end position="145"/>
    </location>
</feature>
<dbReference type="GO" id="GO:0016491">
    <property type="term" value="F:oxidoreductase activity"/>
    <property type="evidence" value="ECO:0007669"/>
    <property type="project" value="UniProtKB-KW"/>
</dbReference>
<reference evidence="5 6" key="1">
    <citation type="submission" date="2022-04" db="EMBL/GenBank/DDBJ databases">
        <title>Hymenobacter sp. isolated from the air.</title>
        <authorList>
            <person name="Won M."/>
            <person name="Lee C.-M."/>
            <person name="Woen H.-Y."/>
            <person name="Kwon S.-W."/>
        </authorList>
    </citation>
    <scope>NUCLEOTIDE SEQUENCE [LARGE SCALE GENOMIC DNA]</scope>
    <source>
        <strain evidence="6">5413 J-13</strain>
    </source>
</reference>
<keyword evidence="2" id="KW-0560">Oxidoreductase</keyword>
<dbReference type="Pfam" id="PF01315">
    <property type="entry name" value="Ald_Xan_dh_C"/>
    <property type="match status" value="1"/>
</dbReference>
<evidence type="ECO:0000313" key="5">
    <source>
        <dbReference type="EMBL" id="UOR03590.1"/>
    </source>
</evidence>
<keyword evidence="6" id="KW-1185">Reference proteome</keyword>
<dbReference type="KEGG" id="haei:MUN82_11590"/>
<feature type="compositionally biased region" description="Basic and acidic residues" evidence="3">
    <location>
        <begin position="625"/>
        <end position="638"/>
    </location>
</feature>
<evidence type="ECO:0000313" key="6">
    <source>
        <dbReference type="Proteomes" id="UP000829925"/>
    </source>
</evidence>
<dbReference type="InterPro" id="IPR037165">
    <property type="entry name" value="AldOxase/xan_DH_Mopterin-bd_sf"/>
</dbReference>
<dbReference type="SMART" id="SM01008">
    <property type="entry name" value="Ald_Xan_dh_C"/>
    <property type="match status" value="1"/>
</dbReference>
<dbReference type="AlphaFoldDB" id="A0A8T9STP6"/>
<dbReference type="PANTHER" id="PTHR11908">
    <property type="entry name" value="XANTHINE DEHYDROGENASE"/>
    <property type="match status" value="1"/>
</dbReference>
<dbReference type="InterPro" id="IPR008274">
    <property type="entry name" value="AldOxase/xan_DH_MoCoBD1"/>
</dbReference>
<dbReference type="Proteomes" id="UP000829925">
    <property type="component" value="Chromosome"/>
</dbReference>
<keyword evidence="1" id="KW-0500">Molybdenum</keyword>
<evidence type="ECO:0000256" key="1">
    <source>
        <dbReference type="ARBA" id="ARBA00022505"/>
    </source>
</evidence>
<dbReference type="Gene3D" id="3.90.1170.50">
    <property type="entry name" value="Aldehyde oxidase/xanthine dehydrogenase, a/b hammerhead"/>
    <property type="match status" value="1"/>
</dbReference>
<dbReference type="SUPFAM" id="SSF56003">
    <property type="entry name" value="Molybdenum cofactor-binding domain"/>
    <property type="match status" value="1"/>
</dbReference>
<dbReference type="PANTHER" id="PTHR11908:SF132">
    <property type="entry name" value="ALDEHYDE OXIDASE 1-RELATED"/>
    <property type="match status" value="1"/>
</dbReference>
<dbReference type="Pfam" id="PF20256">
    <property type="entry name" value="MoCoBD_2"/>
    <property type="match status" value="1"/>
</dbReference>
<protein>
    <submittedName>
        <fullName evidence="5">Xanthine dehydrogenase family protein molybdopterin-binding subunit</fullName>
    </submittedName>
</protein>